<gene>
    <name evidence="2" type="ORF">HPB52_017166</name>
</gene>
<comment type="caution">
    <text evidence="2">The sequence shown here is derived from an EMBL/GenBank/DDBJ whole genome shotgun (WGS) entry which is preliminary data.</text>
</comment>
<protein>
    <submittedName>
        <fullName evidence="2">Uncharacterized protein</fullName>
    </submittedName>
</protein>
<evidence type="ECO:0000313" key="2">
    <source>
        <dbReference type="EMBL" id="KAH7947945.1"/>
    </source>
</evidence>
<keyword evidence="3" id="KW-1185">Reference proteome</keyword>
<organism evidence="2 3">
    <name type="scientific">Rhipicephalus sanguineus</name>
    <name type="common">Brown dog tick</name>
    <name type="synonym">Ixodes sanguineus</name>
    <dbReference type="NCBI Taxonomy" id="34632"/>
    <lineage>
        <taxon>Eukaryota</taxon>
        <taxon>Metazoa</taxon>
        <taxon>Ecdysozoa</taxon>
        <taxon>Arthropoda</taxon>
        <taxon>Chelicerata</taxon>
        <taxon>Arachnida</taxon>
        <taxon>Acari</taxon>
        <taxon>Parasitiformes</taxon>
        <taxon>Ixodida</taxon>
        <taxon>Ixodoidea</taxon>
        <taxon>Ixodidae</taxon>
        <taxon>Rhipicephalinae</taxon>
        <taxon>Rhipicephalus</taxon>
        <taxon>Rhipicephalus</taxon>
    </lineage>
</organism>
<name>A0A9D4PP70_RHISA</name>
<evidence type="ECO:0000313" key="3">
    <source>
        <dbReference type="Proteomes" id="UP000821837"/>
    </source>
</evidence>
<evidence type="ECO:0000256" key="1">
    <source>
        <dbReference type="SAM" id="MobiDB-lite"/>
    </source>
</evidence>
<sequence>MSATAARRPPKPGYDAASWTITATAAARRRAWAAPRAPCHVEEQAFFPRLAAAAAGKSRRFFNQNSPRESALSRRQTTRNRDQNPLGRCDQKLA</sequence>
<proteinExistence type="predicted"/>
<dbReference type="AlphaFoldDB" id="A0A9D4PP70"/>
<dbReference type="Proteomes" id="UP000821837">
    <property type="component" value="Chromosome 6"/>
</dbReference>
<reference evidence="2" key="1">
    <citation type="journal article" date="2020" name="Cell">
        <title>Large-Scale Comparative Analyses of Tick Genomes Elucidate Their Genetic Diversity and Vector Capacities.</title>
        <authorList>
            <consortium name="Tick Genome and Microbiome Consortium (TIGMIC)"/>
            <person name="Jia N."/>
            <person name="Wang J."/>
            <person name="Shi W."/>
            <person name="Du L."/>
            <person name="Sun Y."/>
            <person name="Zhan W."/>
            <person name="Jiang J.F."/>
            <person name="Wang Q."/>
            <person name="Zhang B."/>
            <person name="Ji P."/>
            <person name="Bell-Sakyi L."/>
            <person name="Cui X.M."/>
            <person name="Yuan T.T."/>
            <person name="Jiang B.G."/>
            <person name="Yang W.F."/>
            <person name="Lam T.T."/>
            <person name="Chang Q.C."/>
            <person name="Ding S.J."/>
            <person name="Wang X.J."/>
            <person name="Zhu J.G."/>
            <person name="Ruan X.D."/>
            <person name="Zhao L."/>
            <person name="Wei J.T."/>
            <person name="Ye R.Z."/>
            <person name="Que T.C."/>
            <person name="Du C.H."/>
            <person name="Zhou Y.H."/>
            <person name="Cheng J.X."/>
            <person name="Dai P.F."/>
            <person name="Guo W.B."/>
            <person name="Han X.H."/>
            <person name="Huang E.J."/>
            <person name="Li L.F."/>
            <person name="Wei W."/>
            <person name="Gao Y.C."/>
            <person name="Liu J.Z."/>
            <person name="Shao H.Z."/>
            <person name="Wang X."/>
            <person name="Wang C.C."/>
            <person name="Yang T.C."/>
            <person name="Huo Q.B."/>
            <person name="Li W."/>
            <person name="Chen H.Y."/>
            <person name="Chen S.E."/>
            <person name="Zhou L.G."/>
            <person name="Ni X.B."/>
            <person name="Tian J.H."/>
            <person name="Sheng Y."/>
            <person name="Liu T."/>
            <person name="Pan Y.S."/>
            <person name="Xia L.Y."/>
            <person name="Li J."/>
            <person name="Zhao F."/>
            <person name="Cao W.C."/>
        </authorList>
    </citation>
    <scope>NUCLEOTIDE SEQUENCE</scope>
    <source>
        <strain evidence="2">Rsan-2018</strain>
    </source>
</reference>
<reference evidence="2" key="2">
    <citation type="submission" date="2021-09" db="EMBL/GenBank/DDBJ databases">
        <authorList>
            <person name="Jia N."/>
            <person name="Wang J."/>
            <person name="Shi W."/>
            <person name="Du L."/>
            <person name="Sun Y."/>
            <person name="Zhan W."/>
            <person name="Jiang J."/>
            <person name="Wang Q."/>
            <person name="Zhang B."/>
            <person name="Ji P."/>
            <person name="Sakyi L.B."/>
            <person name="Cui X."/>
            <person name="Yuan T."/>
            <person name="Jiang B."/>
            <person name="Yang W."/>
            <person name="Lam T.T.-Y."/>
            <person name="Chang Q."/>
            <person name="Ding S."/>
            <person name="Wang X."/>
            <person name="Zhu J."/>
            <person name="Ruan X."/>
            <person name="Zhao L."/>
            <person name="Wei J."/>
            <person name="Que T."/>
            <person name="Du C."/>
            <person name="Cheng J."/>
            <person name="Dai P."/>
            <person name="Han X."/>
            <person name="Huang E."/>
            <person name="Gao Y."/>
            <person name="Liu J."/>
            <person name="Shao H."/>
            <person name="Ye R."/>
            <person name="Li L."/>
            <person name="Wei W."/>
            <person name="Wang X."/>
            <person name="Wang C."/>
            <person name="Huo Q."/>
            <person name="Li W."/>
            <person name="Guo W."/>
            <person name="Chen H."/>
            <person name="Chen S."/>
            <person name="Zhou L."/>
            <person name="Zhou L."/>
            <person name="Ni X."/>
            <person name="Tian J."/>
            <person name="Zhou Y."/>
            <person name="Sheng Y."/>
            <person name="Liu T."/>
            <person name="Pan Y."/>
            <person name="Xia L."/>
            <person name="Li J."/>
            <person name="Zhao F."/>
            <person name="Cao W."/>
        </authorList>
    </citation>
    <scope>NUCLEOTIDE SEQUENCE</scope>
    <source>
        <strain evidence="2">Rsan-2018</strain>
        <tissue evidence="2">Larvae</tissue>
    </source>
</reference>
<accession>A0A9D4PP70</accession>
<dbReference type="EMBL" id="JABSTV010001252">
    <property type="protein sequence ID" value="KAH7947945.1"/>
    <property type="molecule type" value="Genomic_DNA"/>
</dbReference>
<feature type="region of interest" description="Disordered" evidence="1">
    <location>
        <begin position="58"/>
        <end position="94"/>
    </location>
</feature>